<evidence type="ECO:0000313" key="2">
    <source>
        <dbReference type="EMBL" id="QWT50451.1"/>
    </source>
</evidence>
<dbReference type="InterPro" id="IPR014509">
    <property type="entry name" value="YjdF-like"/>
</dbReference>
<dbReference type="Proteomes" id="UP000683428">
    <property type="component" value="Chromosome"/>
</dbReference>
<keyword evidence="1" id="KW-0472">Membrane</keyword>
<dbReference type="KEGG" id="aiq:Azoinq_03460"/>
<protein>
    <submittedName>
        <fullName evidence="2">DUF2238 domain-containing protein</fullName>
    </submittedName>
</protein>
<sequence>MLAWVGTGLWPYDRATWFLETFPVLIVFPLLYLSRRTFPLTHLLYFFIGLHALVLIWGGACTYARVPLGFWIQDWLHLSRNPYDRIGHFMQGFVPALAAREILLRRQVVRGKAWCNFLVLCVCLAFSAFYELLEWWTAVAWGQKADDFLATQGDPWDTQWDMFTALMGAAMALVVLGPVHDRALARRESGKLQAG</sequence>
<feature type="transmembrane region" description="Helical" evidence="1">
    <location>
        <begin position="45"/>
        <end position="66"/>
    </location>
</feature>
<proteinExistence type="predicted"/>
<dbReference type="Pfam" id="PF09997">
    <property type="entry name" value="DUF2238"/>
    <property type="match status" value="1"/>
</dbReference>
<keyword evidence="1" id="KW-0812">Transmembrane</keyword>
<accession>A0A975SQ19</accession>
<gene>
    <name evidence="2" type="ORF">Azoinq_03460</name>
</gene>
<reference evidence="2" key="1">
    <citation type="submission" date="2020-11" db="EMBL/GenBank/DDBJ databases">
        <title>Azospira inquinata sp. nov.</title>
        <authorList>
            <person name="Moe W.M."/>
            <person name="Mikes M.C."/>
        </authorList>
    </citation>
    <scope>NUCLEOTIDE SEQUENCE</scope>
    <source>
        <strain evidence="2">Azo-3</strain>
    </source>
</reference>
<name>A0A975SQ19_9RHOO</name>
<evidence type="ECO:0000313" key="3">
    <source>
        <dbReference type="Proteomes" id="UP000683428"/>
    </source>
</evidence>
<feature type="transmembrane region" description="Helical" evidence="1">
    <location>
        <begin position="15"/>
        <end position="33"/>
    </location>
</feature>
<feature type="transmembrane region" description="Helical" evidence="1">
    <location>
        <begin position="162"/>
        <end position="179"/>
    </location>
</feature>
<dbReference type="EMBL" id="CP064782">
    <property type="protein sequence ID" value="QWT50451.1"/>
    <property type="molecule type" value="Genomic_DNA"/>
</dbReference>
<dbReference type="AlphaFoldDB" id="A0A975SQ19"/>
<organism evidence="2 3">
    <name type="scientific">Azospira inquinata</name>
    <dbReference type="NCBI Taxonomy" id="2785627"/>
    <lineage>
        <taxon>Bacteria</taxon>
        <taxon>Pseudomonadati</taxon>
        <taxon>Pseudomonadota</taxon>
        <taxon>Betaproteobacteria</taxon>
        <taxon>Rhodocyclales</taxon>
        <taxon>Rhodocyclaceae</taxon>
        <taxon>Azospira</taxon>
    </lineage>
</organism>
<dbReference type="PIRSF" id="PIRSF020606">
    <property type="entry name" value="UCP020606"/>
    <property type="match status" value="1"/>
</dbReference>
<dbReference type="InterPro" id="IPR058534">
    <property type="entry name" value="YjdF"/>
</dbReference>
<keyword evidence="1" id="KW-1133">Transmembrane helix</keyword>
<feature type="transmembrane region" description="Helical" evidence="1">
    <location>
        <begin position="86"/>
        <end position="103"/>
    </location>
</feature>
<feature type="transmembrane region" description="Helical" evidence="1">
    <location>
        <begin position="115"/>
        <end position="133"/>
    </location>
</feature>
<evidence type="ECO:0000256" key="1">
    <source>
        <dbReference type="SAM" id="Phobius"/>
    </source>
</evidence>
<keyword evidence="3" id="KW-1185">Reference proteome</keyword>